<comment type="cofactor">
    <cofactor evidence="1">
        <name>FAD</name>
        <dbReference type="ChEBI" id="CHEBI:57692"/>
    </cofactor>
</comment>
<evidence type="ECO:0000259" key="3">
    <source>
        <dbReference type="Pfam" id="PF01134"/>
    </source>
</evidence>
<dbReference type="GO" id="GO:0005829">
    <property type="term" value="C:cytosol"/>
    <property type="evidence" value="ECO:0007669"/>
    <property type="project" value="TreeGrafter"/>
</dbReference>
<dbReference type="Pfam" id="PF01134">
    <property type="entry name" value="GIDA"/>
    <property type="match status" value="1"/>
</dbReference>
<dbReference type="PANTHER" id="PTHR11806">
    <property type="entry name" value="GLUCOSE INHIBITED DIVISION PROTEIN A"/>
    <property type="match status" value="1"/>
</dbReference>
<evidence type="ECO:0000313" key="4">
    <source>
        <dbReference type="EMBL" id="PIO15099.1"/>
    </source>
</evidence>
<protein>
    <recommendedName>
        <fullName evidence="3">MnmG N-terminal domain-containing protein</fullName>
    </recommendedName>
</protein>
<reference evidence="5" key="1">
    <citation type="journal article" date="2017" name="Nat. Commun.">
        <title>The North American bullfrog draft genome provides insight into hormonal regulation of long noncoding RNA.</title>
        <authorList>
            <person name="Hammond S.A."/>
            <person name="Warren R.L."/>
            <person name="Vandervalk B.P."/>
            <person name="Kucuk E."/>
            <person name="Khan H."/>
            <person name="Gibb E.A."/>
            <person name="Pandoh P."/>
            <person name="Kirk H."/>
            <person name="Zhao Y."/>
            <person name="Jones M."/>
            <person name="Mungall A.J."/>
            <person name="Coope R."/>
            <person name="Pleasance S."/>
            <person name="Moore R.A."/>
            <person name="Holt R.A."/>
            <person name="Round J.M."/>
            <person name="Ohora S."/>
            <person name="Walle B.V."/>
            <person name="Veldhoen N."/>
            <person name="Helbing C.C."/>
            <person name="Birol I."/>
        </authorList>
    </citation>
    <scope>NUCLEOTIDE SEQUENCE [LARGE SCALE GENOMIC DNA]</scope>
</reference>
<evidence type="ECO:0000313" key="5">
    <source>
        <dbReference type="Proteomes" id="UP000228934"/>
    </source>
</evidence>
<evidence type="ECO:0000256" key="1">
    <source>
        <dbReference type="ARBA" id="ARBA00001974"/>
    </source>
</evidence>
<organism evidence="4 5">
    <name type="scientific">Aquarana catesbeiana</name>
    <name type="common">American bullfrog</name>
    <name type="synonym">Rana catesbeiana</name>
    <dbReference type="NCBI Taxonomy" id="8400"/>
    <lineage>
        <taxon>Eukaryota</taxon>
        <taxon>Metazoa</taxon>
        <taxon>Chordata</taxon>
        <taxon>Craniata</taxon>
        <taxon>Vertebrata</taxon>
        <taxon>Euteleostomi</taxon>
        <taxon>Amphibia</taxon>
        <taxon>Batrachia</taxon>
        <taxon>Anura</taxon>
        <taxon>Neobatrachia</taxon>
        <taxon>Ranoidea</taxon>
        <taxon>Ranidae</taxon>
        <taxon>Aquarana</taxon>
    </lineage>
</organism>
<dbReference type="InterPro" id="IPR040131">
    <property type="entry name" value="MnmG_N"/>
</dbReference>
<dbReference type="AlphaFoldDB" id="A0A2G9QHI6"/>
<dbReference type="GO" id="GO:0030488">
    <property type="term" value="P:tRNA methylation"/>
    <property type="evidence" value="ECO:0007669"/>
    <property type="project" value="TreeGrafter"/>
</dbReference>
<dbReference type="GO" id="GO:0002098">
    <property type="term" value="P:tRNA wobble uridine modification"/>
    <property type="evidence" value="ECO:0007669"/>
    <property type="project" value="TreeGrafter"/>
</dbReference>
<evidence type="ECO:0000256" key="2">
    <source>
        <dbReference type="ARBA" id="ARBA00007653"/>
    </source>
</evidence>
<dbReference type="InterPro" id="IPR002218">
    <property type="entry name" value="MnmG-rel"/>
</dbReference>
<comment type="similarity">
    <text evidence="2">Belongs to the MnmG family.</text>
</comment>
<sequence length="159" mass="18113">MNDNVWIKPEDQVPCHLTYTTPAVEQIIQENLHLNSHVKETSMGPRYCPSIESKILRFPGRRHQVWLEPEGADSEVIYPQGLSVTMPAEAQERLLREIPGLENVHMLRPGYGVQYDFMDPRQLRSSLESFLVQGLFLAGQINGTTGYEEAAAQVKQLFF</sequence>
<gene>
    <name evidence="4" type="ORF">AB205_0212760</name>
</gene>
<name>A0A2G9QHI6_AQUCT</name>
<dbReference type="PROSITE" id="PS01280">
    <property type="entry name" value="GIDA_1"/>
    <property type="match status" value="1"/>
</dbReference>
<dbReference type="PANTHER" id="PTHR11806:SF0">
    <property type="entry name" value="PROTEIN MTO1 HOMOLOG, MITOCHONDRIAL"/>
    <property type="match status" value="1"/>
</dbReference>
<dbReference type="OrthoDB" id="3329at2759"/>
<dbReference type="Gene3D" id="2.40.30.260">
    <property type="match status" value="1"/>
</dbReference>
<dbReference type="Proteomes" id="UP000228934">
    <property type="component" value="Unassembled WGS sequence"/>
</dbReference>
<proteinExistence type="inferred from homology"/>
<feature type="domain" description="MnmG N-terminal" evidence="3">
    <location>
        <begin position="10"/>
        <end position="153"/>
    </location>
</feature>
<keyword evidence="5" id="KW-1185">Reference proteome</keyword>
<dbReference type="InterPro" id="IPR020595">
    <property type="entry name" value="MnmG-rel_CS"/>
</dbReference>
<dbReference type="EMBL" id="KV996198">
    <property type="protein sequence ID" value="PIO15099.1"/>
    <property type="molecule type" value="Genomic_DNA"/>
</dbReference>
<accession>A0A2G9QHI6</accession>
<dbReference type="GO" id="GO:0050660">
    <property type="term" value="F:flavin adenine dinucleotide binding"/>
    <property type="evidence" value="ECO:0007669"/>
    <property type="project" value="InterPro"/>
</dbReference>